<proteinExistence type="predicted"/>
<feature type="transmembrane region" description="Helical" evidence="11">
    <location>
        <begin position="369"/>
        <end position="387"/>
    </location>
</feature>
<evidence type="ECO:0000256" key="7">
    <source>
        <dbReference type="ARBA" id="ARBA00023136"/>
    </source>
</evidence>
<sequence length="694" mass="77942">MSDSSSGLSIISQPPPSASSPLHQPTPAFIKCLLSTSMVKEIIKLIKTLDSLAQETANLMDKYKRSLAGVKRFILVFYMGVISEMFIYIPTHTSTRALTDPTLYRMVACVGIGQTDKYPNKGICKGIIVLEIWLMATVLIYITNMFLLLIGHLAAMYELLAEEMTDVSQQLKADSDVVEESTSAEEETQTLLDQDLVRRHLQKVAIRHTLLLVTIGKIKKVYSACTGVDFAFNLITLFAIIILPAQDIVKMFAYLGFAILHFFLYCIACQRLENASQKFERAVYCCGWEDFDVVNRKSVLIMLVQAQKPVKILAAGILPMNIRSFGTGSTVARGCVAVINLIFITYMHMGGIVAYVLSYELDLIAKIQITVYITWYIEYCNFLLWLVSTRPAMKEVIGLIRESDLLANENKPLNEKRRSLLWSITLVIVGFYAWILIEMSFYVPTHITAKIFEDPTIYGTVVCVGMDNLGTNPNKAICGVEVTIYVWIFGTLVMYYTAAFLFLIGYLTVTYTLLAEEMECFAAQSISGDDISNERDTKRTIGLQLDQRLVQDRLRTLIRRYSLLLMTTKKIKNLFSVSIGVDTGVNLTLVFIIVILPPQDILKLYAYIGFAILHMTLYCVACQRLEDASRRFELAVCCCGWEDFDVSNRKSVLVMLMQAQKPVNFPAAGVIMLNVKSLGEGIQALYKFAAAFKA</sequence>
<organism evidence="12 13">
    <name type="scientific">Eumeta variegata</name>
    <name type="common">Bagworm moth</name>
    <name type="synonym">Eumeta japonica</name>
    <dbReference type="NCBI Taxonomy" id="151549"/>
    <lineage>
        <taxon>Eukaryota</taxon>
        <taxon>Metazoa</taxon>
        <taxon>Ecdysozoa</taxon>
        <taxon>Arthropoda</taxon>
        <taxon>Hexapoda</taxon>
        <taxon>Insecta</taxon>
        <taxon>Pterygota</taxon>
        <taxon>Neoptera</taxon>
        <taxon>Endopterygota</taxon>
        <taxon>Lepidoptera</taxon>
        <taxon>Glossata</taxon>
        <taxon>Ditrysia</taxon>
        <taxon>Tineoidea</taxon>
        <taxon>Psychidae</taxon>
        <taxon>Oiketicinae</taxon>
        <taxon>Eumeta</taxon>
    </lineage>
</organism>
<dbReference type="Pfam" id="PF02949">
    <property type="entry name" value="7tm_6"/>
    <property type="match status" value="2"/>
</dbReference>
<evidence type="ECO:0000256" key="1">
    <source>
        <dbReference type="ARBA" id="ARBA00004651"/>
    </source>
</evidence>
<feature type="transmembrane region" description="Helical" evidence="11">
    <location>
        <begin position="420"/>
        <end position="437"/>
    </location>
</feature>
<evidence type="ECO:0000256" key="3">
    <source>
        <dbReference type="ARBA" id="ARBA00022606"/>
    </source>
</evidence>
<dbReference type="Proteomes" id="UP000299102">
    <property type="component" value="Unassembled WGS sequence"/>
</dbReference>
<evidence type="ECO:0000256" key="4">
    <source>
        <dbReference type="ARBA" id="ARBA00022692"/>
    </source>
</evidence>
<feature type="transmembrane region" description="Helical" evidence="11">
    <location>
        <begin position="484"/>
        <end position="509"/>
    </location>
</feature>
<evidence type="ECO:0000256" key="9">
    <source>
        <dbReference type="ARBA" id="ARBA00023224"/>
    </source>
</evidence>
<accession>A0A4C1WUY1</accession>
<keyword evidence="8" id="KW-0675">Receptor</keyword>
<dbReference type="GO" id="GO:0005886">
    <property type="term" value="C:plasma membrane"/>
    <property type="evidence" value="ECO:0007669"/>
    <property type="project" value="UniProtKB-SubCell"/>
</dbReference>
<dbReference type="PANTHER" id="PTHR21137:SF35">
    <property type="entry name" value="ODORANT RECEPTOR 19A-RELATED"/>
    <property type="match status" value="1"/>
</dbReference>
<dbReference type="OrthoDB" id="7408385at2759"/>
<dbReference type="GO" id="GO:0004984">
    <property type="term" value="F:olfactory receptor activity"/>
    <property type="evidence" value="ECO:0007669"/>
    <property type="project" value="InterPro"/>
</dbReference>
<comment type="caution">
    <text evidence="12">The sequence shown here is derived from an EMBL/GenBank/DDBJ whole genome shotgun (WGS) entry which is preliminary data.</text>
</comment>
<feature type="transmembrane region" description="Helical" evidence="11">
    <location>
        <begin position="127"/>
        <end position="150"/>
    </location>
</feature>
<dbReference type="EMBL" id="BGZK01000666">
    <property type="protein sequence ID" value="GBP55346.1"/>
    <property type="molecule type" value="Genomic_DNA"/>
</dbReference>
<feature type="transmembrane region" description="Helical" evidence="11">
    <location>
        <begin position="574"/>
        <end position="596"/>
    </location>
</feature>
<dbReference type="InterPro" id="IPR004117">
    <property type="entry name" value="7tm6_olfct_rcpt"/>
</dbReference>
<name>A0A4C1WUY1_EUMVA</name>
<feature type="region of interest" description="Disordered" evidence="10">
    <location>
        <begin position="1"/>
        <end position="23"/>
    </location>
</feature>
<keyword evidence="3" id="KW-0716">Sensory transduction</keyword>
<feature type="transmembrane region" description="Helical" evidence="11">
    <location>
        <begin position="251"/>
        <end position="268"/>
    </location>
</feature>
<keyword evidence="9" id="KW-0807">Transducer</keyword>
<dbReference type="PANTHER" id="PTHR21137">
    <property type="entry name" value="ODORANT RECEPTOR"/>
    <property type="match status" value="1"/>
</dbReference>
<evidence type="ECO:0000313" key="13">
    <source>
        <dbReference type="Proteomes" id="UP000299102"/>
    </source>
</evidence>
<reference evidence="12 13" key="1">
    <citation type="journal article" date="2019" name="Commun. Biol.">
        <title>The bagworm genome reveals a unique fibroin gene that provides high tensile strength.</title>
        <authorList>
            <person name="Kono N."/>
            <person name="Nakamura H."/>
            <person name="Ohtoshi R."/>
            <person name="Tomita M."/>
            <person name="Numata K."/>
            <person name="Arakawa K."/>
        </authorList>
    </citation>
    <scope>NUCLEOTIDE SEQUENCE [LARGE SCALE GENOMIC DNA]</scope>
</reference>
<feature type="transmembrane region" description="Helical" evidence="11">
    <location>
        <begin position="70"/>
        <end position="89"/>
    </location>
</feature>
<evidence type="ECO:0000256" key="8">
    <source>
        <dbReference type="ARBA" id="ARBA00023170"/>
    </source>
</evidence>
<feature type="transmembrane region" description="Helical" evidence="11">
    <location>
        <begin position="330"/>
        <end position="357"/>
    </location>
</feature>
<feature type="compositionally biased region" description="Low complexity" evidence="10">
    <location>
        <begin position="1"/>
        <end position="12"/>
    </location>
</feature>
<keyword evidence="13" id="KW-1185">Reference proteome</keyword>
<feature type="transmembrane region" description="Helical" evidence="11">
    <location>
        <begin position="221"/>
        <end position="245"/>
    </location>
</feature>
<evidence type="ECO:0000256" key="6">
    <source>
        <dbReference type="ARBA" id="ARBA00022989"/>
    </source>
</evidence>
<keyword evidence="6 11" id="KW-1133">Transmembrane helix</keyword>
<keyword evidence="2" id="KW-1003">Cell membrane</keyword>
<dbReference type="GO" id="GO:0007165">
    <property type="term" value="P:signal transduction"/>
    <property type="evidence" value="ECO:0007669"/>
    <property type="project" value="UniProtKB-KW"/>
</dbReference>
<evidence type="ECO:0008006" key="14">
    <source>
        <dbReference type="Google" id="ProtNLM"/>
    </source>
</evidence>
<comment type="subcellular location">
    <subcellularLocation>
        <location evidence="1">Cell membrane</location>
        <topology evidence="1">Multi-pass membrane protein</topology>
    </subcellularLocation>
</comment>
<gene>
    <name evidence="12" type="ORF">EVAR_31866_1</name>
</gene>
<evidence type="ECO:0000256" key="2">
    <source>
        <dbReference type="ARBA" id="ARBA00022475"/>
    </source>
</evidence>
<evidence type="ECO:0000256" key="5">
    <source>
        <dbReference type="ARBA" id="ARBA00022725"/>
    </source>
</evidence>
<dbReference type="GO" id="GO:0005549">
    <property type="term" value="F:odorant binding"/>
    <property type="evidence" value="ECO:0007669"/>
    <property type="project" value="InterPro"/>
</dbReference>
<evidence type="ECO:0000256" key="11">
    <source>
        <dbReference type="SAM" id="Phobius"/>
    </source>
</evidence>
<dbReference type="AlphaFoldDB" id="A0A4C1WUY1"/>
<evidence type="ECO:0000256" key="10">
    <source>
        <dbReference type="SAM" id="MobiDB-lite"/>
    </source>
</evidence>
<keyword evidence="4 11" id="KW-0812">Transmembrane</keyword>
<protein>
    <recommendedName>
        <fullName evidence="14">Odorant receptor</fullName>
    </recommendedName>
</protein>
<keyword evidence="5" id="KW-0552">Olfaction</keyword>
<evidence type="ECO:0000313" key="12">
    <source>
        <dbReference type="EMBL" id="GBP55346.1"/>
    </source>
</evidence>
<keyword evidence="7 11" id="KW-0472">Membrane</keyword>
<feature type="transmembrane region" description="Helical" evidence="11">
    <location>
        <begin position="602"/>
        <end position="621"/>
    </location>
</feature>